<evidence type="ECO:0000313" key="2">
    <source>
        <dbReference type="Proteomes" id="UP000310168"/>
    </source>
</evidence>
<keyword evidence="2" id="KW-1185">Reference proteome</keyword>
<dbReference type="EMBL" id="SJDU01000790">
    <property type="protein sequence ID" value="TKZ21974.1"/>
    <property type="molecule type" value="Genomic_DNA"/>
</dbReference>
<evidence type="ECO:0000313" key="1">
    <source>
        <dbReference type="EMBL" id="TKZ21974.1"/>
    </source>
</evidence>
<sequence length="143" mass="15563">NPYIRLEYKTALEGNQLGIKSSSYYGVAAASANRKGATYDYKAYQFKIMPVLGLGANSDIVSVWFEPSIGYQVSGNGWKNSGLSHSLAWGAYAELYLTPVKDLEWYFEVDVNNKNPNNVNETVYANNPKVNGASGVSFAASTG</sequence>
<gene>
    <name evidence="1" type="ORF">EZH24_13465</name>
</gene>
<reference evidence="1 2" key="1">
    <citation type="journal article" date="2019" name="Anaerobe">
        <title>Brachyspira catarrhinii sp. nov., an anaerobic intestinal spirochaete isolated from vervet monkeys may have been misidentified as Brachyspira aalborgi in previous studies.</title>
        <authorList>
            <person name="Phillips N.D."/>
            <person name="La T."/>
            <person name="Hampson D.J."/>
        </authorList>
    </citation>
    <scope>NUCLEOTIDE SEQUENCE [LARGE SCALE GENOMIC DNA]</scope>
    <source>
        <strain evidence="1 2">Z12</strain>
    </source>
</reference>
<feature type="non-terminal residue" evidence="1">
    <location>
        <position position="1"/>
    </location>
</feature>
<organism evidence="1 2">
    <name type="scientific">Brachyspira catarrhinii</name>
    <dbReference type="NCBI Taxonomy" id="2528966"/>
    <lineage>
        <taxon>Bacteria</taxon>
        <taxon>Pseudomonadati</taxon>
        <taxon>Spirochaetota</taxon>
        <taxon>Spirochaetia</taxon>
        <taxon>Brachyspirales</taxon>
        <taxon>Brachyspiraceae</taxon>
        <taxon>Brachyspira</taxon>
    </lineage>
</organism>
<comment type="caution">
    <text evidence="1">The sequence shown here is derived from an EMBL/GenBank/DDBJ whole genome shotgun (WGS) entry which is preliminary data.</text>
</comment>
<accession>A0ABY2TPP5</accession>
<proteinExistence type="predicted"/>
<dbReference type="Proteomes" id="UP000310168">
    <property type="component" value="Unassembled WGS sequence"/>
</dbReference>
<dbReference type="Pfam" id="PF05540">
    <property type="entry name" value="Serpulina_VSP"/>
    <property type="match status" value="1"/>
</dbReference>
<feature type="non-terminal residue" evidence="1">
    <location>
        <position position="143"/>
    </location>
</feature>
<protein>
    <submittedName>
        <fullName evidence="1">Cell surface protein</fullName>
    </submittedName>
</protein>
<dbReference type="InterPro" id="IPR008838">
    <property type="entry name" value="Variable_surface_protein_TREHY"/>
</dbReference>
<name>A0ABY2TPP5_9SPIR</name>